<organism evidence="1 2">
    <name type="scientific">Gossypium davidsonii</name>
    <name type="common">Davidson's cotton</name>
    <name type="synonym">Gossypium klotzschianum subsp. davidsonii</name>
    <dbReference type="NCBI Taxonomy" id="34287"/>
    <lineage>
        <taxon>Eukaryota</taxon>
        <taxon>Viridiplantae</taxon>
        <taxon>Streptophyta</taxon>
        <taxon>Embryophyta</taxon>
        <taxon>Tracheophyta</taxon>
        <taxon>Spermatophyta</taxon>
        <taxon>Magnoliopsida</taxon>
        <taxon>eudicotyledons</taxon>
        <taxon>Gunneridae</taxon>
        <taxon>Pentapetalae</taxon>
        <taxon>rosids</taxon>
        <taxon>malvids</taxon>
        <taxon>Malvales</taxon>
        <taxon>Malvaceae</taxon>
        <taxon>Malvoideae</taxon>
        <taxon>Gossypium</taxon>
    </lineage>
</organism>
<name>A0A7J8T6X4_GOSDV</name>
<dbReference type="EMBL" id="JABFAC010234804">
    <property type="protein sequence ID" value="MBA0633933.1"/>
    <property type="molecule type" value="Genomic_DNA"/>
</dbReference>
<dbReference type="Proteomes" id="UP000593561">
    <property type="component" value="Unassembled WGS sequence"/>
</dbReference>
<keyword evidence="2" id="KW-1185">Reference proteome</keyword>
<protein>
    <submittedName>
        <fullName evidence="1">Uncharacterized protein</fullName>
    </submittedName>
</protein>
<reference evidence="1 2" key="1">
    <citation type="journal article" date="2019" name="Genome Biol. Evol.">
        <title>Insights into the evolution of the New World diploid cottons (Gossypium, subgenus Houzingenia) based on genome sequencing.</title>
        <authorList>
            <person name="Grover C.E."/>
            <person name="Arick M.A. 2nd"/>
            <person name="Thrash A."/>
            <person name="Conover J.L."/>
            <person name="Sanders W.S."/>
            <person name="Peterson D.G."/>
            <person name="Frelichowski J.E."/>
            <person name="Scheffler J.A."/>
            <person name="Scheffler B.E."/>
            <person name="Wendel J.F."/>
        </authorList>
    </citation>
    <scope>NUCLEOTIDE SEQUENCE [LARGE SCALE GENOMIC DNA]</scope>
    <source>
        <strain evidence="1">27</strain>
        <tissue evidence="1">Leaf</tissue>
    </source>
</reference>
<comment type="caution">
    <text evidence="1">The sequence shown here is derived from an EMBL/GenBank/DDBJ whole genome shotgun (WGS) entry which is preliminary data.</text>
</comment>
<evidence type="ECO:0000313" key="1">
    <source>
        <dbReference type="EMBL" id="MBA0633933.1"/>
    </source>
</evidence>
<dbReference type="AlphaFoldDB" id="A0A7J8T6X4"/>
<accession>A0A7J8T6X4</accession>
<feature type="non-terminal residue" evidence="1">
    <location>
        <position position="70"/>
    </location>
</feature>
<evidence type="ECO:0000313" key="2">
    <source>
        <dbReference type="Proteomes" id="UP000593561"/>
    </source>
</evidence>
<proteinExistence type="predicted"/>
<gene>
    <name evidence="1" type="ORF">Godav_021887</name>
</gene>
<sequence length="70" mass="7374">MAISISATGFKGGLGSSFHSVTGEDVRAQPMMKNVKGGKGLFASIMVVTRQFVGKKGSISLEEKQLLCIL</sequence>